<evidence type="ECO:0000313" key="2">
    <source>
        <dbReference type="EMBL" id="SIT53134.1"/>
    </source>
</evidence>
<sequence>MSIARRAILAGLLAVAQPASAGQHVVRCESGSWSGHSIAQMNDGSFRSVDDKIGYKETIYIFSDEIGSQGVIVYGSEKIPATTVNRYRTYTTLTYTFGGVSNMDTIFDTGLVFNQYGKASFGDLPTASTFFNKCHTGE</sequence>
<gene>
    <name evidence="2" type="ORF">BQ8794_100025</name>
</gene>
<name>A0A1R3V336_9HYPH</name>
<keyword evidence="1" id="KW-0732">Signal</keyword>
<evidence type="ECO:0000256" key="1">
    <source>
        <dbReference type="SAM" id="SignalP"/>
    </source>
</evidence>
<feature type="signal peptide" evidence="1">
    <location>
        <begin position="1"/>
        <end position="21"/>
    </location>
</feature>
<evidence type="ECO:0000313" key="3">
    <source>
        <dbReference type="Proteomes" id="UP000188388"/>
    </source>
</evidence>
<protein>
    <submittedName>
        <fullName evidence="2">Uncharacterized protein</fullName>
    </submittedName>
</protein>
<dbReference type="EMBL" id="FTPD01000002">
    <property type="protein sequence ID" value="SIT53134.1"/>
    <property type="molecule type" value="Genomic_DNA"/>
</dbReference>
<reference evidence="3" key="1">
    <citation type="submission" date="2017-01" db="EMBL/GenBank/DDBJ databases">
        <authorList>
            <person name="Brunel B."/>
        </authorList>
    </citation>
    <scope>NUCLEOTIDE SEQUENCE [LARGE SCALE GENOMIC DNA]</scope>
</reference>
<dbReference type="AlphaFoldDB" id="A0A1R3V336"/>
<dbReference type="Proteomes" id="UP000188388">
    <property type="component" value="Unassembled WGS sequence"/>
</dbReference>
<organism evidence="2 3">
    <name type="scientific">Mesorhizobium prunaredense</name>
    <dbReference type="NCBI Taxonomy" id="1631249"/>
    <lineage>
        <taxon>Bacteria</taxon>
        <taxon>Pseudomonadati</taxon>
        <taxon>Pseudomonadota</taxon>
        <taxon>Alphaproteobacteria</taxon>
        <taxon>Hyphomicrobiales</taxon>
        <taxon>Phyllobacteriaceae</taxon>
        <taxon>Mesorhizobium</taxon>
    </lineage>
</organism>
<proteinExistence type="predicted"/>
<dbReference type="RefSeq" id="WP_143744435.1">
    <property type="nucleotide sequence ID" value="NZ_FTPD01000002.1"/>
</dbReference>
<keyword evidence="3" id="KW-1185">Reference proteome</keyword>
<accession>A0A1R3V336</accession>
<feature type="chain" id="PRO_5012187484" evidence="1">
    <location>
        <begin position="22"/>
        <end position="138"/>
    </location>
</feature>